<evidence type="ECO:0000256" key="1">
    <source>
        <dbReference type="ARBA" id="ARBA00022679"/>
    </source>
</evidence>
<dbReference type="GO" id="GO:0016747">
    <property type="term" value="F:acyltransferase activity, transferring groups other than amino-acyl groups"/>
    <property type="evidence" value="ECO:0007669"/>
    <property type="project" value="InterPro"/>
</dbReference>
<gene>
    <name evidence="4" type="ORF">SAMN05414137_103458</name>
</gene>
<accession>A0A1H7JU46</accession>
<dbReference type="SUPFAM" id="SSF55729">
    <property type="entry name" value="Acyl-CoA N-acyltransferases (Nat)"/>
    <property type="match status" value="1"/>
</dbReference>
<dbReference type="InterPro" id="IPR050832">
    <property type="entry name" value="Bact_Acetyltransf"/>
</dbReference>
<proteinExistence type="predicted"/>
<sequence length="148" mass="17098">MSDIVISAPTEADYPRWRELFTGYAEFYHVELTEERFAESWAWFQDENHPAECLLARDADGTPIGLAHITPDHSPLRGTRGFLHDLFVDPAHRGGGTVDAILAELRRLGRERGWYQIRWNTADDNYRARAVYDRNGEKTPFLLYVMPC</sequence>
<organism evidence="4 5">
    <name type="scientific">Streptacidiphilus jiangxiensis</name>
    <dbReference type="NCBI Taxonomy" id="235985"/>
    <lineage>
        <taxon>Bacteria</taxon>
        <taxon>Bacillati</taxon>
        <taxon>Actinomycetota</taxon>
        <taxon>Actinomycetes</taxon>
        <taxon>Kitasatosporales</taxon>
        <taxon>Streptomycetaceae</taxon>
        <taxon>Streptacidiphilus</taxon>
    </lineage>
</organism>
<dbReference type="Pfam" id="PF00583">
    <property type="entry name" value="Acetyltransf_1"/>
    <property type="match status" value="1"/>
</dbReference>
<dbReference type="STRING" id="235985.SAMN05414137_103458"/>
<reference evidence="5" key="1">
    <citation type="submission" date="2016-10" db="EMBL/GenBank/DDBJ databases">
        <authorList>
            <person name="Varghese N."/>
        </authorList>
    </citation>
    <scope>NUCLEOTIDE SEQUENCE [LARGE SCALE GENOMIC DNA]</scope>
    <source>
        <strain evidence="5">DSM 45096 / BCRC 16803 / CGMCC 4.1857 / CIP 109030 / JCM 12277 / KCTC 19219 / NBRC 100920 / 33214</strain>
    </source>
</reference>
<dbReference type="InterPro" id="IPR016181">
    <property type="entry name" value="Acyl_CoA_acyltransferase"/>
</dbReference>
<keyword evidence="2 4" id="KW-0012">Acyltransferase</keyword>
<keyword evidence="5" id="KW-1185">Reference proteome</keyword>
<keyword evidence="1 4" id="KW-0808">Transferase</keyword>
<evidence type="ECO:0000313" key="4">
    <source>
        <dbReference type="EMBL" id="SEK78099.1"/>
    </source>
</evidence>
<protein>
    <submittedName>
        <fullName evidence="4">L-amino acid N-acyltransferase YncA</fullName>
    </submittedName>
</protein>
<dbReference type="AlphaFoldDB" id="A0A1H7JU46"/>
<dbReference type="RefSeq" id="WP_042453789.1">
    <property type="nucleotide sequence ID" value="NZ_BBPN01000030.1"/>
</dbReference>
<evidence type="ECO:0000259" key="3">
    <source>
        <dbReference type="PROSITE" id="PS51186"/>
    </source>
</evidence>
<dbReference type="eggNOG" id="COG1247">
    <property type="taxonomic scope" value="Bacteria"/>
</dbReference>
<dbReference type="Gene3D" id="3.40.630.30">
    <property type="match status" value="1"/>
</dbReference>
<name>A0A1H7JU46_STRJI</name>
<dbReference type="InterPro" id="IPR000182">
    <property type="entry name" value="GNAT_dom"/>
</dbReference>
<dbReference type="Proteomes" id="UP000183015">
    <property type="component" value="Unassembled WGS sequence"/>
</dbReference>
<dbReference type="EMBL" id="FOAZ01000003">
    <property type="protein sequence ID" value="SEK78099.1"/>
    <property type="molecule type" value="Genomic_DNA"/>
</dbReference>
<dbReference type="PANTHER" id="PTHR43877">
    <property type="entry name" value="AMINOALKYLPHOSPHONATE N-ACETYLTRANSFERASE-RELATED-RELATED"/>
    <property type="match status" value="1"/>
</dbReference>
<evidence type="ECO:0000313" key="5">
    <source>
        <dbReference type="Proteomes" id="UP000183015"/>
    </source>
</evidence>
<feature type="domain" description="N-acetyltransferase" evidence="3">
    <location>
        <begin position="4"/>
        <end position="148"/>
    </location>
</feature>
<dbReference type="PROSITE" id="PS51186">
    <property type="entry name" value="GNAT"/>
    <property type="match status" value="1"/>
</dbReference>
<dbReference type="CDD" id="cd04301">
    <property type="entry name" value="NAT_SF"/>
    <property type="match status" value="1"/>
</dbReference>
<dbReference type="OrthoDB" id="9805924at2"/>
<evidence type="ECO:0000256" key="2">
    <source>
        <dbReference type="ARBA" id="ARBA00023315"/>
    </source>
</evidence>